<evidence type="ECO:0000256" key="1">
    <source>
        <dbReference type="ARBA" id="ARBA00010007"/>
    </source>
</evidence>
<dbReference type="Pfam" id="PF13409">
    <property type="entry name" value="GST_N_2"/>
    <property type="match status" value="1"/>
</dbReference>
<evidence type="ECO:0000313" key="5">
    <source>
        <dbReference type="Proteomes" id="UP000265619"/>
    </source>
</evidence>
<feature type="domain" description="GST C-terminal" evidence="3">
    <location>
        <begin position="92"/>
        <end position="219"/>
    </location>
</feature>
<dbReference type="Proteomes" id="UP000265619">
    <property type="component" value="Unassembled WGS sequence"/>
</dbReference>
<dbReference type="InterPro" id="IPR010987">
    <property type="entry name" value="Glutathione-S-Trfase_C-like"/>
</dbReference>
<organism evidence="4 5">
    <name type="scientific">Acidovorax cavernicola</name>
    <dbReference type="NCBI Taxonomy" id="1675792"/>
    <lineage>
        <taxon>Bacteria</taxon>
        <taxon>Pseudomonadati</taxon>
        <taxon>Pseudomonadota</taxon>
        <taxon>Betaproteobacteria</taxon>
        <taxon>Burkholderiales</taxon>
        <taxon>Comamonadaceae</taxon>
        <taxon>Acidovorax</taxon>
    </lineage>
</organism>
<keyword evidence="5" id="KW-1185">Reference proteome</keyword>
<dbReference type="EC" id="5.2.1.2" evidence="4"/>
<protein>
    <submittedName>
        <fullName evidence="4">Maleylacetoacetate isomerase</fullName>
        <ecNumber evidence="4">5.2.1.2</ecNumber>
    </submittedName>
</protein>
<dbReference type="CDD" id="cd03191">
    <property type="entry name" value="GST_C_Zeta"/>
    <property type="match status" value="1"/>
</dbReference>
<dbReference type="SFLD" id="SFLDG00358">
    <property type="entry name" value="Main_(cytGST)"/>
    <property type="match status" value="1"/>
</dbReference>
<dbReference type="CDD" id="cd03042">
    <property type="entry name" value="GST_N_Zeta"/>
    <property type="match status" value="1"/>
</dbReference>
<dbReference type="EMBL" id="QXMN01000001">
    <property type="protein sequence ID" value="RIX85312.1"/>
    <property type="molecule type" value="Genomic_DNA"/>
</dbReference>
<reference evidence="4 5" key="1">
    <citation type="submission" date="2018-09" db="EMBL/GenBank/DDBJ databases">
        <title>Acidovorax cavernicola nov. sp. isolated from Gruta de las Maravillas (Aracena, Spain).</title>
        <authorList>
            <person name="Jurado V."/>
            <person name="Gutierrez-Patricio S."/>
            <person name="Gonzalez-Pimentel J.L."/>
            <person name="Miller A.Z."/>
            <person name="Laiz L."/>
            <person name="Saiz-Jimenez C."/>
        </authorList>
    </citation>
    <scope>NUCLEOTIDE SEQUENCE [LARGE SCALE GENOMIC DNA]</scope>
    <source>
        <strain evidence="4 5">1011MAR4D40.2</strain>
    </source>
</reference>
<dbReference type="NCBIfam" id="TIGR01262">
    <property type="entry name" value="maiA"/>
    <property type="match status" value="1"/>
</dbReference>
<dbReference type="InterPro" id="IPR004045">
    <property type="entry name" value="Glutathione_S-Trfase_N"/>
</dbReference>
<dbReference type="InterPro" id="IPR036282">
    <property type="entry name" value="Glutathione-S-Trfase_C_sf"/>
</dbReference>
<dbReference type="InterPro" id="IPR034333">
    <property type="entry name" value="GST_Zeta_N"/>
</dbReference>
<dbReference type="PROSITE" id="PS50404">
    <property type="entry name" value="GST_NTER"/>
    <property type="match status" value="1"/>
</dbReference>
<dbReference type="SUPFAM" id="SSF52833">
    <property type="entry name" value="Thioredoxin-like"/>
    <property type="match status" value="1"/>
</dbReference>
<proteinExistence type="inferred from homology"/>
<comment type="similarity">
    <text evidence="1">Belongs to the GST superfamily. Zeta family.</text>
</comment>
<dbReference type="AlphaFoldDB" id="A0A9X8D9H1"/>
<dbReference type="SFLD" id="SFLDS00019">
    <property type="entry name" value="Glutathione_Transferase_(cytos"/>
    <property type="match status" value="1"/>
</dbReference>
<dbReference type="SUPFAM" id="SSF47616">
    <property type="entry name" value="GST C-terminal domain-like"/>
    <property type="match status" value="1"/>
</dbReference>
<dbReference type="RefSeq" id="WP_119551688.1">
    <property type="nucleotide sequence ID" value="NZ_QXMN01000001.1"/>
</dbReference>
<dbReference type="FunFam" id="1.20.1050.10:FF:000017">
    <property type="entry name" value="Maleylacetoacetate isomerase"/>
    <property type="match status" value="1"/>
</dbReference>
<feature type="domain" description="GST N-terminal" evidence="2">
    <location>
        <begin position="6"/>
        <end position="87"/>
    </location>
</feature>
<dbReference type="PANTHER" id="PTHR42673">
    <property type="entry name" value="MALEYLACETOACETATE ISOMERASE"/>
    <property type="match status" value="1"/>
</dbReference>
<dbReference type="GO" id="GO:0006559">
    <property type="term" value="P:L-phenylalanine catabolic process"/>
    <property type="evidence" value="ECO:0007669"/>
    <property type="project" value="TreeGrafter"/>
</dbReference>
<dbReference type="OrthoDB" id="509852at2"/>
<dbReference type="GO" id="GO:0004364">
    <property type="term" value="F:glutathione transferase activity"/>
    <property type="evidence" value="ECO:0007669"/>
    <property type="project" value="TreeGrafter"/>
</dbReference>
<accession>A0A9X8D9H1</accession>
<dbReference type="InterPro" id="IPR034330">
    <property type="entry name" value="GST_Zeta_C"/>
</dbReference>
<dbReference type="PANTHER" id="PTHR42673:SF21">
    <property type="entry name" value="GLUTATHIONE S-TRANSFERASE YFCF"/>
    <property type="match status" value="1"/>
</dbReference>
<dbReference type="InterPro" id="IPR040079">
    <property type="entry name" value="Glutathione_S-Trfase"/>
</dbReference>
<dbReference type="InterPro" id="IPR005955">
    <property type="entry name" value="GST_Zeta"/>
</dbReference>
<keyword evidence="4" id="KW-0413">Isomerase</keyword>
<dbReference type="GO" id="GO:0005737">
    <property type="term" value="C:cytoplasm"/>
    <property type="evidence" value="ECO:0007669"/>
    <property type="project" value="InterPro"/>
</dbReference>
<dbReference type="InterPro" id="IPR036249">
    <property type="entry name" value="Thioredoxin-like_sf"/>
</dbReference>
<comment type="caution">
    <text evidence="4">The sequence shown here is derived from an EMBL/GenBank/DDBJ whole genome shotgun (WGS) entry which is preliminary data.</text>
</comment>
<name>A0A9X8D9H1_9BURK</name>
<dbReference type="GO" id="GO:0006749">
    <property type="term" value="P:glutathione metabolic process"/>
    <property type="evidence" value="ECO:0007669"/>
    <property type="project" value="TreeGrafter"/>
</dbReference>
<evidence type="ECO:0000259" key="2">
    <source>
        <dbReference type="PROSITE" id="PS50404"/>
    </source>
</evidence>
<dbReference type="Gene3D" id="3.40.30.10">
    <property type="entry name" value="Glutaredoxin"/>
    <property type="match status" value="1"/>
</dbReference>
<dbReference type="GO" id="GO:0016034">
    <property type="term" value="F:maleylacetoacetate isomerase activity"/>
    <property type="evidence" value="ECO:0007669"/>
    <property type="project" value="UniProtKB-EC"/>
</dbReference>
<dbReference type="PROSITE" id="PS50405">
    <property type="entry name" value="GST_CTER"/>
    <property type="match status" value="1"/>
</dbReference>
<dbReference type="Gene3D" id="1.20.1050.10">
    <property type="match status" value="1"/>
</dbReference>
<evidence type="ECO:0000259" key="3">
    <source>
        <dbReference type="PROSITE" id="PS50405"/>
    </source>
</evidence>
<gene>
    <name evidence="4" type="primary">maiA</name>
    <name evidence="4" type="ORF">D3H34_01920</name>
</gene>
<sequence>MSSPTSAVRLHTYWRSSAAYRVRIALALKGIAYESVCWHMANGEHLQPSYREIAPFGLVPVLEIDGLRLQQSLAILEYLEERQPAPSLLPADRAQRAHARALAQLVACEIHPLNNLRVLKRLRGALQADEAQVHDWYRHWCDEGFRAFEAALPPEGDGPFALGAQPSIVECCLIPQIYNARRFDVQMDRYPRIARIAQACAALPAFEAARPERQPDAPAPVAA</sequence>
<evidence type="ECO:0000313" key="4">
    <source>
        <dbReference type="EMBL" id="RIX85312.1"/>
    </source>
</evidence>